<name>A0ABY6HQV3_9ARCH</name>
<proteinExistence type="predicted"/>
<organism evidence="2 3">
    <name type="scientific">Candidatus Lokiarchaeum ossiferum</name>
    <dbReference type="NCBI Taxonomy" id="2951803"/>
    <lineage>
        <taxon>Archaea</taxon>
        <taxon>Promethearchaeati</taxon>
        <taxon>Promethearchaeota</taxon>
        <taxon>Promethearchaeia</taxon>
        <taxon>Promethearchaeales</taxon>
        <taxon>Promethearchaeaceae</taxon>
        <taxon>Candidatus Lokiarchaeum</taxon>
    </lineage>
</organism>
<keyword evidence="1" id="KW-0175">Coiled coil</keyword>
<dbReference type="Proteomes" id="UP001208689">
    <property type="component" value="Chromosome"/>
</dbReference>
<dbReference type="EMBL" id="CP104013">
    <property type="protein sequence ID" value="UYP44941.1"/>
    <property type="molecule type" value="Genomic_DNA"/>
</dbReference>
<evidence type="ECO:0000313" key="2">
    <source>
        <dbReference type="EMBL" id="UYP44941.1"/>
    </source>
</evidence>
<feature type="coiled-coil region" evidence="1">
    <location>
        <begin position="580"/>
        <end position="611"/>
    </location>
</feature>
<sequence>MTDPHLCKFCGTPIKMEDPQSFCSMCGANLKENFSLSKESKSLVKEIAPEGDSLEDNASIDTELDDSSEGEPKISFLDKVKYSYFDSIYRLNFNYSKKTDDLIRSRLLLTSNLRLIHKHPIVYSDDRVSILTNEMRLVSSQIKHMSQEIKNDIDKLETLFKSQKFDEAKENLKPLYLKISQNGLVYLLNPYYLLKLKIKKNISLIRSLRRFGEKISDDISESDLERKFFTIDHQLNKLKIKQALSNKHFLIHPEILEKMVAIKSQFEEYIQEKQIKLPELNVSKKISIWIGNTKELLNIQNQNFKFKRLCAAAKKWKDLPAAWKKIQEAEKILEQFPDFIFFNSIDKFRVIKEQVESLIEELNNETKIQLLYVQELMADFRFVESDSLMKLLVEKYEQYSMSVLIEQIRVEQNVCNINMELYNRLLDIEAIFQTADYLSSQKSMRQLIEKIESKVKPEILLDNIKERVDKFSLEINKCRDEGEEILRSELVAIKTKLMAELNFEEVNTLLQQKHIIATQQEYHSYLDQHKHFLKEFNQNFDVFQQVLQFEDQLAHEKFGSILQGKIKISNMLEKSDILIYSNLEDKFKKLEKDLEQKIVQEESKFQEKVDQINALLDESIDIDQSTSILQEIIARNNFTGLEQFQDRIERLSQKVKLNSEGLDEIHKVQLIFSEGDIKDAFKQCKKLLDKIDSGLKTNPKIYSSSLRENVANLHGQIEIGLQDGVEKLESDYKAILAKLKKSLEFTEIIDLLSNYEIRAQRLGLNTLKQELHVLNLQCQHNLSVVSKCKKLERNYDSITEFPQTLKSIQEIMNVSADDKQLFEQVQIVLKTLDKKVKQGNSEREGRMNDSLETIIKKEINVLHFNDARNSLEQLLETAKGLVVKSIIPEINKYIELTTNHQQLLESVEEAKGFIEIDKVIEARNMMDGLQTAISQYKGIIINPMRDYIAATGSQIQNQIDTEISTLKSSISKIVEIIEEKQAESIYDELLECKEKAIYLEIGDTVEEIDDLIKLCHLQFDPTEKDKNQKKKKEKQKLTEVKTTFVKADDISEEITGDSLNTATSITFMVPAVEEDEAEILPEFKTMKEKREYKRKIIKRKRARIHKPPVVKQNLNNQARSSLVRQQLQRYSQQINRPVKRTNIDRCESCGAKQPTNEEKFCFFCGKTI</sequence>
<evidence type="ECO:0000313" key="3">
    <source>
        <dbReference type="Proteomes" id="UP001208689"/>
    </source>
</evidence>
<gene>
    <name evidence="2" type="ORF">NEF87_001226</name>
</gene>
<evidence type="ECO:0000256" key="1">
    <source>
        <dbReference type="SAM" id="Coils"/>
    </source>
</evidence>
<keyword evidence="3" id="KW-1185">Reference proteome</keyword>
<reference evidence="2" key="1">
    <citation type="submission" date="2022-09" db="EMBL/GenBank/DDBJ databases">
        <title>Actin cytoskeleton and complex cell architecture in an #Asgard archaeon.</title>
        <authorList>
            <person name="Ponce Toledo R.I."/>
            <person name="Schleper C."/>
            <person name="Rodrigues Oliveira T."/>
            <person name="Wollweber F."/>
            <person name="Xu J."/>
            <person name="Rittmann S."/>
            <person name="Klingl A."/>
            <person name="Pilhofer M."/>
        </authorList>
    </citation>
    <scope>NUCLEOTIDE SEQUENCE</scope>
    <source>
        <strain evidence="2">B-35</strain>
    </source>
</reference>
<evidence type="ECO:0008006" key="4">
    <source>
        <dbReference type="Google" id="ProtNLM"/>
    </source>
</evidence>
<accession>A0ABY6HQV3</accession>
<protein>
    <recommendedName>
        <fullName evidence="4">Zinc-ribbon domain-containing protein</fullName>
    </recommendedName>
</protein>